<gene>
    <name evidence="5" type="ORF">WJX75_009865</name>
</gene>
<dbReference type="InterPro" id="IPR011583">
    <property type="entry name" value="Chitinase_II/V-like_cat"/>
</dbReference>
<evidence type="ECO:0000259" key="4">
    <source>
        <dbReference type="PROSITE" id="PS51910"/>
    </source>
</evidence>
<feature type="chain" id="PRO_5047443368" description="Chitinase domain-containing protein 1" evidence="3">
    <location>
        <begin position="22"/>
        <end position="368"/>
    </location>
</feature>
<dbReference type="PANTHER" id="PTHR46066:SF2">
    <property type="entry name" value="CHITINASE DOMAIN-CONTAINING PROTEIN 1"/>
    <property type="match status" value="1"/>
</dbReference>
<dbReference type="PROSITE" id="PS51910">
    <property type="entry name" value="GH18_2"/>
    <property type="match status" value="1"/>
</dbReference>
<dbReference type="CDD" id="cd02876">
    <property type="entry name" value="GH18_SI-CLP"/>
    <property type="match status" value="1"/>
</dbReference>
<protein>
    <recommendedName>
        <fullName evidence="2">Chitinase domain-containing protein 1</fullName>
    </recommendedName>
</protein>
<dbReference type="InterPro" id="IPR001223">
    <property type="entry name" value="Glyco_hydro18_cat"/>
</dbReference>
<evidence type="ECO:0000256" key="3">
    <source>
        <dbReference type="SAM" id="SignalP"/>
    </source>
</evidence>
<dbReference type="InterPro" id="IPR017853">
    <property type="entry name" value="GH"/>
</dbReference>
<evidence type="ECO:0000313" key="5">
    <source>
        <dbReference type="EMBL" id="KAK9904345.1"/>
    </source>
</evidence>
<dbReference type="InterPro" id="IPR029070">
    <property type="entry name" value="Chitinase_insertion_sf"/>
</dbReference>
<reference evidence="5 6" key="1">
    <citation type="journal article" date="2024" name="Nat. Commun.">
        <title>Phylogenomics reveals the evolutionary origins of lichenization in chlorophyte algae.</title>
        <authorList>
            <person name="Puginier C."/>
            <person name="Libourel C."/>
            <person name="Otte J."/>
            <person name="Skaloud P."/>
            <person name="Haon M."/>
            <person name="Grisel S."/>
            <person name="Petersen M."/>
            <person name="Berrin J.G."/>
            <person name="Delaux P.M."/>
            <person name="Dal Grande F."/>
            <person name="Keller J."/>
        </authorList>
    </citation>
    <scope>NUCLEOTIDE SEQUENCE [LARGE SCALE GENOMIC DNA]</scope>
    <source>
        <strain evidence="5 6">SAG 216-7</strain>
    </source>
</reference>
<keyword evidence="6" id="KW-1185">Reference proteome</keyword>
<dbReference type="Gene3D" id="3.20.20.80">
    <property type="entry name" value="Glycosidases"/>
    <property type="match status" value="1"/>
</dbReference>
<keyword evidence="3" id="KW-0732">Signal</keyword>
<dbReference type="Pfam" id="PF00704">
    <property type="entry name" value="Glyco_hydro_18"/>
    <property type="match status" value="1"/>
</dbReference>
<name>A0ABR2YFT2_9CHLO</name>
<sequence>MGIIRLKVTALISIYLFFAQGGLQVAAKQQCEECHNECQANRGHVLGYVTPWNGRGYDVAKAERGRLTHVSPVWYQLKASSGSPVLLGSHDVDKGWIADVRGQANQGCQTPKIVPRFVMEMHPQQLLEVLTDAKPEAIRLLARECSGQGFDGLVLEAWSLWHAYGIVQRHFMLIKSFVRDLAKALHTQRGHSDNPLELILAVPPVVPAQGHGSPGFTRAHFEQLVKFVDGFSLMTYDWNIGASGPNAPYNWVEANLKTLLPACLGHSCHKIWLGVNFYGRDFTSQTQEADVVLGHDYTRIVEQYQPHLHWHEEYREHVASYKKDGRQHQMYYPSVEAIQARLTLAREHSFGISIWELGQGLDDFMKIF</sequence>
<comment type="similarity">
    <text evidence="1">Belongs to the glycosyl hydrolase 18 family.</text>
</comment>
<evidence type="ECO:0000256" key="1">
    <source>
        <dbReference type="ARBA" id="ARBA00009336"/>
    </source>
</evidence>
<organism evidence="5 6">
    <name type="scientific">Coccomyxa subellipsoidea</name>
    <dbReference type="NCBI Taxonomy" id="248742"/>
    <lineage>
        <taxon>Eukaryota</taxon>
        <taxon>Viridiplantae</taxon>
        <taxon>Chlorophyta</taxon>
        <taxon>core chlorophytes</taxon>
        <taxon>Trebouxiophyceae</taxon>
        <taxon>Trebouxiophyceae incertae sedis</taxon>
        <taxon>Coccomyxaceae</taxon>
        <taxon>Coccomyxa</taxon>
    </lineage>
</organism>
<comment type="caution">
    <text evidence="5">The sequence shown here is derived from an EMBL/GenBank/DDBJ whole genome shotgun (WGS) entry which is preliminary data.</text>
</comment>
<proteinExistence type="inferred from homology"/>
<evidence type="ECO:0000313" key="6">
    <source>
        <dbReference type="Proteomes" id="UP001491310"/>
    </source>
</evidence>
<evidence type="ECO:0000256" key="2">
    <source>
        <dbReference type="ARBA" id="ARBA00040976"/>
    </source>
</evidence>
<feature type="domain" description="GH18" evidence="4">
    <location>
        <begin position="43"/>
        <end position="368"/>
    </location>
</feature>
<dbReference type="EMBL" id="JALJOT010000013">
    <property type="protein sequence ID" value="KAK9904345.1"/>
    <property type="molecule type" value="Genomic_DNA"/>
</dbReference>
<accession>A0ABR2YFT2</accession>
<dbReference type="SUPFAM" id="SSF51445">
    <property type="entry name" value="(Trans)glycosidases"/>
    <property type="match status" value="1"/>
</dbReference>
<dbReference type="PANTHER" id="PTHR46066">
    <property type="entry name" value="CHITINASE DOMAIN-CONTAINING PROTEIN 1 FAMILY MEMBER"/>
    <property type="match status" value="1"/>
</dbReference>
<dbReference type="SMART" id="SM00636">
    <property type="entry name" value="Glyco_18"/>
    <property type="match status" value="1"/>
</dbReference>
<dbReference type="Proteomes" id="UP001491310">
    <property type="component" value="Unassembled WGS sequence"/>
</dbReference>
<feature type="signal peptide" evidence="3">
    <location>
        <begin position="1"/>
        <end position="21"/>
    </location>
</feature>
<dbReference type="Gene3D" id="3.10.50.10">
    <property type="match status" value="1"/>
</dbReference>